<keyword evidence="1" id="KW-0732">Signal</keyword>
<gene>
    <name evidence="2" type="ORF">SEVIR_6G246250v2</name>
</gene>
<proteinExistence type="predicted"/>
<feature type="chain" id="PRO_5020481655" description="Secreted protein" evidence="1">
    <location>
        <begin position="18"/>
        <end position="64"/>
    </location>
</feature>
<feature type="signal peptide" evidence="1">
    <location>
        <begin position="1"/>
        <end position="17"/>
    </location>
</feature>
<organism evidence="2 3">
    <name type="scientific">Setaria viridis</name>
    <name type="common">Green bristlegrass</name>
    <name type="synonym">Setaria italica subsp. viridis</name>
    <dbReference type="NCBI Taxonomy" id="4556"/>
    <lineage>
        <taxon>Eukaryota</taxon>
        <taxon>Viridiplantae</taxon>
        <taxon>Streptophyta</taxon>
        <taxon>Embryophyta</taxon>
        <taxon>Tracheophyta</taxon>
        <taxon>Spermatophyta</taxon>
        <taxon>Magnoliopsida</taxon>
        <taxon>Liliopsida</taxon>
        <taxon>Poales</taxon>
        <taxon>Poaceae</taxon>
        <taxon>PACMAD clade</taxon>
        <taxon>Panicoideae</taxon>
        <taxon>Panicodae</taxon>
        <taxon>Paniceae</taxon>
        <taxon>Cenchrinae</taxon>
        <taxon>Setaria</taxon>
    </lineage>
</organism>
<dbReference type="EMBL" id="CM016557">
    <property type="protein sequence ID" value="TKW11652.1"/>
    <property type="molecule type" value="Genomic_DNA"/>
</dbReference>
<sequence length="64" mass="7081">MTSWCLVGWVAVLVVVGRGPDRRKEKGGDVNWYSSARGACGCGHVVWSLVSPRVTRWPRRQASP</sequence>
<evidence type="ECO:0008006" key="4">
    <source>
        <dbReference type="Google" id="ProtNLM"/>
    </source>
</evidence>
<dbReference type="Proteomes" id="UP000298652">
    <property type="component" value="Chromosome 6"/>
</dbReference>
<reference evidence="2" key="1">
    <citation type="submission" date="2019-03" db="EMBL/GenBank/DDBJ databases">
        <title>WGS assembly of Setaria viridis.</title>
        <authorList>
            <person name="Huang P."/>
            <person name="Jenkins J."/>
            <person name="Grimwood J."/>
            <person name="Barry K."/>
            <person name="Healey A."/>
            <person name="Mamidi S."/>
            <person name="Sreedasyam A."/>
            <person name="Shu S."/>
            <person name="Feldman M."/>
            <person name="Wu J."/>
            <person name="Yu Y."/>
            <person name="Chen C."/>
            <person name="Johnson J."/>
            <person name="Rokhsar D."/>
            <person name="Baxter I."/>
            <person name="Schmutz J."/>
            <person name="Brutnell T."/>
            <person name="Kellogg E."/>
        </authorList>
    </citation>
    <scope>NUCLEOTIDE SEQUENCE [LARGE SCALE GENOMIC DNA]</scope>
</reference>
<name>A0A4U6U973_SETVI</name>
<evidence type="ECO:0000313" key="3">
    <source>
        <dbReference type="Proteomes" id="UP000298652"/>
    </source>
</evidence>
<dbReference type="AlphaFoldDB" id="A0A4U6U973"/>
<protein>
    <recommendedName>
        <fullName evidence="4">Secreted protein</fullName>
    </recommendedName>
</protein>
<dbReference type="Gramene" id="TKW11652">
    <property type="protein sequence ID" value="TKW11652"/>
    <property type="gene ID" value="SEVIR_6G246250v2"/>
</dbReference>
<evidence type="ECO:0000256" key="1">
    <source>
        <dbReference type="SAM" id="SignalP"/>
    </source>
</evidence>
<keyword evidence="3" id="KW-1185">Reference proteome</keyword>
<accession>A0A4U6U973</accession>
<evidence type="ECO:0000313" key="2">
    <source>
        <dbReference type="EMBL" id="TKW11652.1"/>
    </source>
</evidence>